<comment type="caution">
    <text evidence="1">The sequence shown here is derived from an EMBL/GenBank/DDBJ whole genome shotgun (WGS) entry which is preliminary data.</text>
</comment>
<sequence>MKYDPTALEKTAGSVDAAAYECDRAIDTIPDGWALYGFTDKDVNRLAGAPDQPDEPPADYDPSYAIFLARPLAKPYEAMMGNLVDALSSTAEEMNYFGACLRRMAKNVKNAEDANIGDIKTIEKLLEASD</sequence>
<reference evidence="2" key="1">
    <citation type="journal article" date="2019" name="Int. J. Syst. Evol. Microbiol.">
        <title>The Global Catalogue of Microorganisms (GCM) 10K type strain sequencing project: providing services to taxonomists for standard genome sequencing and annotation.</title>
        <authorList>
            <consortium name="The Broad Institute Genomics Platform"/>
            <consortium name="The Broad Institute Genome Sequencing Center for Infectious Disease"/>
            <person name="Wu L."/>
            <person name="Ma J."/>
        </authorList>
    </citation>
    <scope>NUCLEOTIDE SEQUENCE [LARGE SCALE GENOMIC DNA]</scope>
    <source>
        <strain evidence="2">JCM 17933</strain>
    </source>
</reference>
<accession>A0ABP8QHZ0</accession>
<dbReference type="RefSeq" id="WP_345468667.1">
    <property type="nucleotide sequence ID" value="NZ_BAABHF010000027.1"/>
</dbReference>
<keyword evidence="2" id="KW-1185">Reference proteome</keyword>
<name>A0ABP8QHZ0_9ACTN</name>
<evidence type="ECO:0000313" key="1">
    <source>
        <dbReference type="EMBL" id="GAA4502433.1"/>
    </source>
</evidence>
<proteinExistence type="predicted"/>
<evidence type="ECO:0000313" key="2">
    <source>
        <dbReference type="Proteomes" id="UP001500503"/>
    </source>
</evidence>
<organism evidence="1 2">
    <name type="scientific">Actinoallomurus oryzae</name>
    <dbReference type="NCBI Taxonomy" id="502180"/>
    <lineage>
        <taxon>Bacteria</taxon>
        <taxon>Bacillati</taxon>
        <taxon>Actinomycetota</taxon>
        <taxon>Actinomycetes</taxon>
        <taxon>Streptosporangiales</taxon>
        <taxon>Thermomonosporaceae</taxon>
        <taxon>Actinoallomurus</taxon>
    </lineage>
</organism>
<dbReference type="EMBL" id="BAABHF010000027">
    <property type="protein sequence ID" value="GAA4502433.1"/>
    <property type="molecule type" value="Genomic_DNA"/>
</dbReference>
<protein>
    <submittedName>
        <fullName evidence="1">Uncharacterized protein</fullName>
    </submittedName>
</protein>
<gene>
    <name evidence="1" type="ORF">GCM10023191_053980</name>
</gene>
<dbReference type="Proteomes" id="UP001500503">
    <property type="component" value="Unassembled WGS sequence"/>
</dbReference>